<evidence type="ECO:0000259" key="9">
    <source>
        <dbReference type="PROSITE" id="PS51384"/>
    </source>
</evidence>
<dbReference type="CDD" id="cd00207">
    <property type="entry name" value="fer2"/>
    <property type="match status" value="1"/>
</dbReference>
<dbReference type="PRINTS" id="PR00406">
    <property type="entry name" value="CYTB5RDTASE"/>
</dbReference>
<keyword evidence="5" id="KW-0560">Oxidoreductase</keyword>
<evidence type="ECO:0000256" key="6">
    <source>
        <dbReference type="ARBA" id="ARBA00023004"/>
    </source>
</evidence>
<protein>
    <submittedName>
        <fullName evidence="10">Oxidoreductase</fullName>
    </submittedName>
</protein>
<feature type="domain" description="FAD-binding FR-type" evidence="9">
    <location>
        <begin position="6"/>
        <end position="115"/>
    </location>
</feature>
<dbReference type="InterPro" id="IPR006058">
    <property type="entry name" value="2Fe2S_fd_BS"/>
</dbReference>
<dbReference type="GO" id="GO:0051537">
    <property type="term" value="F:2 iron, 2 sulfur cluster binding"/>
    <property type="evidence" value="ECO:0007669"/>
    <property type="project" value="UniProtKB-KW"/>
</dbReference>
<keyword evidence="2" id="KW-0285">Flavoprotein</keyword>
<dbReference type="KEGG" id="mhos:CXR34_05910"/>
<dbReference type="SUPFAM" id="SSF63380">
    <property type="entry name" value="Riboflavin synthase domain-like"/>
    <property type="match status" value="1"/>
</dbReference>
<evidence type="ECO:0000256" key="3">
    <source>
        <dbReference type="ARBA" id="ARBA00022714"/>
    </source>
</evidence>
<dbReference type="InterPro" id="IPR001041">
    <property type="entry name" value="2Fe-2S_ferredoxin-type"/>
</dbReference>
<dbReference type="InterPro" id="IPR017938">
    <property type="entry name" value="Riboflavin_synthase-like_b-brl"/>
</dbReference>
<dbReference type="Gene3D" id="3.10.20.30">
    <property type="match status" value="1"/>
</dbReference>
<dbReference type="Pfam" id="PF00111">
    <property type="entry name" value="Fer2"/>
    <property type="match status" value="1"/>
</dbReference>
<dbReference type="InterPro" id="IPR036010">
    <property type="entry name" value="2Fe-2S_ferredoxin-like_sf"/>
</dbReference>
<dbReference type="PANTHER" id="PTHR47354:SF1">
    <property type="entry name" value="CARNITINE MONOOXYGENASE REDUCTASE SUBUNIT"/>
    <property type="match status" value="1"/>
</dbReference>
<dbReference type="SUPFAM" id="SSF54292">
    <property type="entry name" value="2Fe-2S ferredoxin-like"/>
    <property type="match status" value="1"/>
</dbReference>
<dbReference type="InterPro" id="IPR017927">
    <property type="entry name" value="FAD-bd_FR_type"/>
</dbReference>
<evidence type="ECO:0000256" key="7">
    <source>
        <dbReference type="ARBA" id="ARBA00023014"/>
    </source>
</evidence>
<name>A0A2K9DDS0_9MICO</name>
<organism evidence="10 11">
    <name type="scientific">Microbacterium hominis</name>
    <dbReference type="NCBI Taxonomy" id="162426"/>
    <lineage>
        <taxon>Bacteria</taxon>
        <taxon>Bacillati</taxon>
        <taxon>Actinomycetota</taxon>
        <taxon>Actinomycetes</taxon>
        <taxon>Micrococcales</taxon>
        <taxon>Microbacteriaceae</taxon>
        <taxon>Microbacterium</taxon>
    </lineage>
</organism>
<dbReference type="CDD" id="cd06185">
    <property type="entry name" value="PDR_like"/>
    <property type="match status" value="1"/>
</dbReference>
<reference evidence="10 11" key="1">
    <citation type="submission" date="2017-12" db="EMBL/GenBank/DDBJ databases">
        <title>Isolation and characterization of estrogens degradatiion strain Microbacterium hominis SJTG1.</title>
        <authorList>
            <person name="Xiong W."/>
            <person name="Yin C."/>
            <person name="Zheng D."/>
            <person name="Liang R."/>
        </authorList>
    </citation>
    <scope>NUCLEOTIDE SEQUENCE [LARGE SCALE GENOMIC DNA]</scope>
    <source>
        <strain evidence="10 11">SJTG1</strain>
    </source>
</reference>
<evidence type="ECO:0000259" key="8">
    <source>
        <dbReference type="PROSITE" id="PS51085"/>
    </source>
</evidence>
<evidence type="ECO:0000313" key="10">
    <source>
        <dbReference type="EMBL" id="AUG29049.1"/>
    </source>
</evidence>
<evidence type="ECO:0000256" key="4">
    <source>
        <dbReference type="ARBA" id="ARBA00022723"/>
    </source>
</evidence>
<feature type="domain" description="2Fe-2S ferredoxin-type" evidence="8">
    <location>
        <begin position="247"/>
        <end position="334"/>
    </location>
</feature>
<dbReference type="Proteomes" id="UP000233276">
    <property type="component" value="Chromosome"/>
</dbReference>
<accession>A0A2K9DDS0</accession>
<dbReference type="PROSITE" id="PS51085">
    <property type="entry name" value="2FE2S_FER_2"/>
    <property type="match status" value="1"/>
</dbReference>
<dbReference type="Gene3D" id="2.40.30.10">
    <property type="entry name" value="Translation factors"/>
    <property type="match status" value="1"/>
</dbReference>
<keyword evidence="4" id="KW-0479">Metal-binding</keyword>
<sequence length="334" mass="35550">MSYFSDVERDLVVAARTVLADGVVALDLVAHNGRDLPVWAPGSHVDLILADGRQPGTERIERQYSLCGDAADRSTWRVAVLREDDGRGGSVRVHDDVQVGQRLRVRGPRNHFSYDMVPEAVHRFVAGGIGITPILAMVRAAAAAGAAWTLDYAGRSLSTMAFVDDVRALDDGTGRVRLHPSDEGSRLDVAALVAAAAADGGPLYACGPARLIAALEEGFGAAGRAEALHVERFEAIAYGEPVWSEPFEVELAMTGDVVTVLPGQSVLEAIEEQSPTAMVLSSCRRGTCGTCEVPVLEGEVEHRDSVLTPLEREQGAVMMACVSRAACPRIVLDV</sequence>
<dbReference type="InterPro" id="IPR039261">
    <property type="entry name" value="FNR_nucleotide-bd"/>
</dbReference>
<keyword evidence="3" id="KW-0001">2Fe-2S</keyword>
<proteinExistence type="predicted"/>
<evidence type="ECO:0000256" key="1">
    <source>
        <dbReference type="ARBA" id="ARBA00001974"/>
    </source>
</evidence>
<dbReference type="PANTHER" id="PTHR47354">
    <property type="entry name" value="NADH OXIDOREDUCTASE HCR"/>
    <property type="match status" value="1"/>
</dbReference>
<dbReference type="InterPro" id="IPR050415">
    <property type="entry name" value="MRET"/>
</dbReference>
<gene>
    <name evidence="10" type="ORF">CXR34_05910</name>
</gene>
<dbReference type="RefSeq" id="WP_101305878.1">
    <property type="nucleotide sequence ID" value="NZ_CP025299.1"/>
</dbReference>
<keyword evidence="6" id="KW-0408">Iron</keyword>
<dbReference type="SUPFAM" id="SSF52343">
    <property type="entry name" value="Ferredoxin reductase-like, C-terminal NADP-linked domain"/>
    <property type="match status" value="1"/>
</dbReference>
<evidence type="ECO:0000256" key="5">
    <source>
        <dbReference type="ARBA" id="ARBA00023002"/>
    </source>
</evidence>
<dbReference type="EMBL" id="CP025299">
    <property type="protein sequence ID" value="AUG29049.1"/>
    <property type="molecule type" value="Genomic_DNA"/>
</dbReference>
<comment type="cofactor">
    <cofactor evidence="1">
        <name>FAD</name>
        <dbReference type="ChEBI" id="CHEBI:57692"/>
    </cofactor>
</comment>
<dbReference type="InterPro" id="IPR012675">
    <property type="entry name" value="Beta-grasp_dom_sf"/>
</dbReference>
<evidence type="ECO:0000256" key="2">
    <source>
        <dbReference type="ARBA" id="ARBA00022630"/>
    </source>
</evidence>
<dbReference type="AlphaFoldDB" id="A0A2K9DDS0"/>
<dbReference type="Gene3D" id="3.40.50.80">
    <property type="entry name" value="Nucleotide-binding domain of ferredoxin-NADP reductase (FNR) module"/>
    <property type="match status" value="1"/>
</dbReference>
<dbReference type="GO" id="GO:0016491">
    <property type="term" value="F:oxidoreductase activity"/>
    <property type="evidence" value="ECO:0007669"/>
    <property type="project" value="UniProtKB-KW"/>
</dbReference>
<dbReference type="GO" id="GO:0046872">
    <property type="term" value="F:metal ion binding"/>
    <property type="evidence" value="ECO:0007669"/>
    <property type="project" value="UniProtKB-KW"/>
</dbReference>
<dbReference type="PROSITE" id="PS51384">
    <property type="entry name" value="FAD_FR"/>
    <property type="match status" value="1"/>
</dbReference>
<keyword evidence="7" id="KW-0411">Iron-sulfur</keyword>
<dbReference type="PROSITE" id="PS00197">
    <property type="entry name" value="2FE2S_FER_1"/>
    <property type="match status" value="1"/>
</dbReference>
<evidence type="ECO:0000313" key="11">
    <source>
        <dbReference type="Proteomes" id="UP000233276"/>
    </source>
</evidence>